<dbReference type="Proteomes" id="UP000325030">
    <property type="component" value="Chromosome"/>
</dbReference>
<evidence type="ECO:0000313" key="4">
    <source>
        <dbReference type="Proteomes" id="UP000325030"/>
    </source>
</evidence>
<organism evidence="1 3">
    <name type="scientific">Sulfuracidifex tepidarius</name>
    <dbReference type="NCBI Taxonomy" id="1294262"/>
    <lineage>
        <taxon>Archaea</taxon>
        <taxon>Thermoproteota</taxon>
        <taxon>Thermoprotei</taxon>
        <taxon>Sulfolobales</taxon>
        <taxon>Sulfolobaceae</taxon>
        <taxon>Sulfuracidifex</taxon>
    </lineage>
</organism>
<accession>A0A510DY11</accession>
<reference evidence="1 3" key="2">
    <citation type="journal article" date="2020" name="Int. J. Syst. Evol. Microbiol.">
        <title>Sulfuracidifex tepidarius gen. nov., sp. nov. and transfer of Sulfolobus metallicus Huber and Stetter 1992 to the genus Sulfuracidifex as Sulfuracidifex metallicus comb. nov.</title>
        <authorList>
            <person name="Itoh T."/>
            <person name="Miura T."/>
            <person name="Sakai H.D."/>
            <person name="Kato S."/>
            <person name="Ohkuma M."/>
            <person name="Takashina T."/>
        </authorList>
    </citation>
    <scope>NUCLEOTIDE SEQUENCE [LARGE SCALE GENOMIC DNA]</scope>
    <source>
        <strain evidence="1 3">IC-006</strain>
        <strain evidence="2">IC-007</strain>
    </source>
</reference>
<accession>A0A510E5Y1</accession>
<protein>
    <submittedName>
        <fullName evidence="1">Uncharacterized protein</fullName>
    </submittedName>
</protein>
<dbReference type="Proteomes" id="UP000322983">
    <property type="component" value="Chromosome"/>
</dbReference>
<reference evidence="4" key="1">
    <citation type="submission" date="2018-09" db="EMBL/GenBank/DDBJ databases">
        <title>Complete Genome Sequencing of Sulfolobus sp. JCM 16834.</title>
        <authorList>
            <person name="Kato S."/>
            <person name="Itoh T."/>
            <person name="Ohkuma M."/>
        </authorList>
    </citation>
    <scope>NUCLEOTIDE SEQUENCE [LARGE SCALE GENOMIC DNA]</scope>
    <source>
        <strain evidence="4">IC-007</strain>
    </source>
</reference>
<keyword evidence="3" id="KW-1185">Reference proteome</keyword>
<sequence length="80" mass="9307">MKVNDMKVFEEHFDIYILAQSINKVRQNFVIPLWSSLSVDLSRPWCLRSEEVIKAVSPDTEVNYFTSFSKQVRNRGSALP</sequence>
<evidence type="ECO:0000313" key="1">
    <source>
        <dbReference type="EMBL" id="BBG25122.1"/>
    </source>
</evidence>
<evidence type="ECO:0000313" key="2">
    <source>
        <dbReference type="EMBL" id="BBG27909.1"/>
    </source>
</evidence>
<evidence type="ECO:0000313" key="3">
    <source>
        <dbReference type="Proteomes" id="UP000322983"/>
    </source>
</evidence>
<name>A0A510DY11_9CREN</name>
<dbReference type="EMBL" id="AP018930">
    <property type="protein sequence ID" value="BBG27909.1"/>
    <property type="molecule type" value="Genomic_DNA"/>
</dbReference>
<dbReference type="EMBL" id="AP018929">
    <property type="protein sequence ID" value="BBG25122.1"/>
    <property type="molecule type" value="Genomic_DNA"/>
</dbReference>
<dbReference type="AlphaFoldDB" id="A0A510DY11"/>
<dbReference type="KEGG" id="step:IC006_2457"/>
<proteinExistence type="predicted"/>
<gene>
    <name evidence="1" type="ORF">IC006_2457</name>
    <name evidence="2" type="ORF">IC007_2464</name>
</gene>
<dbReference type="STRING" id="1294262.GCA_001316085_01931"/>